<evidence type="ECO:0000313" key="3">
    <source>
        <dbReference type="EnsemblPlants" id="ONIVA01G08790.1"/>
    </source>
</evidence>
<dbReference type="Gramene" id="ONIVA01G08790.1">
    <property type="protein sequence ID" value="ONIVA01G08790.1"/>
    <property type="gene ID" value="ONIVA01G08790"/>
</dbReference>
<reference evidence="3" key="1">
    <citation type="submission" date="2015-04" db="UniProtKB">
        <authorList>
            <consortium name="EnsemblPlants"/>
        </authorList>
    </citation>
    <scope>IDENTIFICATION</scope>
    <source>
        <strain evidence="3">SL10</strain>
    </source>
</reference>
<evidence type="ECO:0000256" key="2">
    <source>
        <dbReference type="SAM" id="SignalP"/>
    </source>
</evidence>
<name>A0A0E0FI87_ORYNI</name>
<dbReference type="EnsemblPlants" id="ONIVA01G08790.1">
    <property type="protein sequence ID" value="ONIVA01G08790.1"/>
    <property type="gene ID" value="ONIVA01G08790"/>
</dbReference>
<dbReference type="HOGENOM" id="CLU_137049_0_0_1"/>
<evidence type="ECO:0000256" key="1">
    <source>
        <dbReference type="SAM" id="MobiDB-lite"/>
    </source>
</evidence>
<dbReference type="Proteomes" id="UP000006591">
    <property type="component" value="Chromosome 1"/>
</dbReference>
<dbReference type="AlphaFoldDB" id="A0A0E0FI87"/>
<feature type="region of interest" description="Disordered" evidence="1">
    <location>
        <begin position="23"/>
        <end position="42"/>
    </location>
</feature>
<keyword evidence="2" id="KW-0732">Signal</keyword>
<reference evidence="3" key="2">
    <citation type="submission" date="2018-04" db="EMBL/GenBank/DDBJ databases">
        <title>OnivRS2 (Oryza nivara Reference Sequence Version 2).</title>
        <authorList>
            <person name="Zhang J."/>
            <person name="Kudrna D."/>
            <person name="Lee S."/>
            <person name="Talag J."/>
            <person name="Rajasekar S."/>
            <person name="Welchert J."/>
            <person name="Hsing Y.-I."/>
            <person name="Wing R.A."/>
        </authorList>
    </citation>
    <scope>NUCLEOTIDE SEQUENCE [LARGE SCALE GENOMIC DNA]</scope>
</reference>
<organism evidence="3">
    <name type="scientific">Oryza nivara</name>
    <name type="common">Indian wild rice</name>
    <name type="synonym">Oryza sativa f. spontanea</name>
    <dbReference type="NCBI Taxonomy" id="4536"/>
    <lineage>
        <taxon>Eukaryota</taxon>
        <taxon>Viridiplantae</taxon>
        <taxon>Streptophyta</taxon>
        <taxon>Embryophyta</taxon>
        <taxon>Tracheophyta</taxon>
        <taxon>Spermatophyta</taxon>
        <taxon>Magnoliopsida</taxon>
        <taxon>Liliopsida</taxon>
        <taxon>Poales</taxon>
        <taxon>Poaceae</taxon>
        <taxon>BOP clade</taxon>
        <taxon>Oryzoideae</taxon>
        <taxon>Oryzeae</taxon>
        <taxon>Oryzinae</taxon>
        <taxon>Oryza</taxon>
    </lineage>
</organism>
<feature type="chain" id="PRO_5002359391" description="Secreted protein" evidence="2">
    <location>
        <begin position="21"/>
        <end position="165"/>
    </location>
</feature>
<accession>A0A0E0FI87</accession>
<sequence length="165" mass="18930">MRASKLVFTIFVLLTPYLDNYQDNGEHDKERSNSYKHRNQRSPSAVKLRVEFCRINWSLLADHTTATGSGRQEVMSANSPASVQMVDRFAECPGLSKQQVWRVRPAVVRKKMRRKLTGAMAMPERYSVNFQVCEGFPHLRKERASFTGGSALIIHIWILSRLETC</sequence>
<evidence type="ECO:0008006" key="5">
    <source>
        <dbReference type="Google" id="ProtNLM"/>
    </source>
</evidence>
<proteinExistence type="predicted"/>
<evidence type="ECO:0000313" key="4">
    <source>
        <dbReference type="Proteomes" id="UP000006591"/>
    </source>
</evidence>
<protein>
    <recommendedName>
        <fullName evidence="5">Secreted protein</fullName>
    </recommendedName>
</protein>
<keyword evidence="4" id="KW-1185">Reference proteome</keyword>
<feature type="signal peptide" evidence="2">
    <location>
        <begin position="1"/>
        <end position="20"/>
    </location>
</feature>
<feature type="compositionally biased region" description="Basic and acidic residues" evidence="1">
    <location>
        <begin position="24"/>
        <end position="33"/>
    </location>
</feature>
<dbReference type="STRING" id="4536.A0A0E0FI87"/>